<protein>
    <submittedName>
        <fullName evidence="1">Uncharacterized protein</fullName>
    </submittedName>
</protein>
<comment type="caution">
    <text evidence="1">The sequence shown here is derived from an EMBL/GenBank/DDBJ whole genome shotgun (WGS) entry which is preliminary data.</text>
</comment>
<organism evidence="1 2">
    <name type="scientific">Zhongshania marina</name>
    <dbReference type="NCBI Taxonomy" id="2304603"/>
    <lineage>
        <taxon>Bacteria</taxon>
        <taxon>Pseudomonadati</taxon>
        <taxon>Pseudomonadota</taxon>
        <taxon>Gammaproteobacteria</taxon>
        <taxon>Cellvibrionales</taxon>
        <taxon>Spongiibacteraceae</taxon>
        <taxon>Zhongshania</taxon>
    </lineage>
</organism>
<accession>A0A2S4HJU9</accession>
<dbReference type="EMBL" id="PQGG01000007">
    <property type="protein sequence ID" value="POP54253.1"/>
    <property type="molecule type" value="Genomic_DNA"/>
</dbReference>
<dbReference type="Proteomes" id="UP000237222">
    <property type="component" value="Unassembled WGS sequence"/>
</dbReference>
<sequence length="302" mass="35334">MDYTLRISSAHQVMRTFDMLKNLEQPDNLDRKDIFRNFQDDVDANIALRRCSHSTDYIERILAGLVDIATLGYHQPFKTVTDEELAQYRLDASKLHELIKKGNLESMHRLLTSSRNAILSRNKGIINELSENQYFARAHSNFLRKQYKIRFYHTGEFTDDELLEEVLFRFCYIAIDGLALVDQLKNPAKEYPITQKAMRLARQLQQELEGIQGPKLFNEYLTQLIDPNSKRTRWRIPHTANEKRQLILRKLGRSLSNYFLISGTKKGRPSPDVVMDLLMLCGYEIDLRQANRLLAILDRKEI</sequence>
<reference evidence="1" key="1">
    <citation type="submission" date="2018-01" db="EMBL/GenBank/DDBJ databases">
        <authorList>
            <person name="Yu X.-D."/>
        </authorList>
    </citation>
    <scope>NUCLEOTIDE SEQUENCE</scope>
    <source>
        <strain evidence="1">ZX-21</strain>
    </source>
</reference>
<proteinExistence type="predicted"/>
<dbReference type="RefSeq" id="WP_103683014.1">
    <property type="nucleotide sequence ID" value="NZ_PQGG01000007.1"/>
</dbReference>
<evidence type="ECO:0000313" key="1">
    <source>
        <dbReference type="EMBL" id="POP54253.1"/>
    </source>
</evidence>
<evidence type="ECO:0000313" key="2">
    <source>
        <dbReference type="Proteomes" id="UP000237222"/>
    </source>
</evidence>
<gene>
    <name evidence="1" type="ORF">C0068_03025</name>
</gene>
<name>A0A2S4HJU9_9GAMM</name>
<dbReference type="AlphaFoldDB" id="A0A2S4HJU9"/>